<organism evidence="1 2">
    <name type="scientific">Hibiscus syriacus</name>
    <name type="common">Rose of Sharon</name>
    <dbReference type="NCBI Taxonomy" id="106335"/>
    <lineage>
        <taxon>Eukaryota</taxon>
        <taxon>Viridiplantae</taxon>
        <taxon>Streptophyta</taxon>
        <taxon>Embryophyta</taxon>
        <taxon>Tracheophyta</taxon>
        <taxon>Spermatophyta</taxon>
        <taxon>Magnoliopsida</taxon>
        <taxon>eudicotyledons</taxon>
        <taxon>Gunneridae</taxon>
        <taxon>Pentapetalae</taxon>
        <taxon>rosids</taxon>
        <taxon>malvids</taxon>
        <taxon>Malvales</taxon>
        <taxon>Malvaceae</taxon>
        <taxon>Malvoideae</taxon>
        <taxon>Hibiscus</taxon>
    </lineage>
</organism>
<reference evidence="1" key="1">
    <citation type="submission" date="2019-09" db="EMBL/GenBank/DDBJ databases">
        <title>Draft genome information of white flower Hibiscus syriacus.</title>
        <authorList>
            <person name="Kim Y.-M."/>
        </authorList>
    </citation>
    <scope>NUCLEOTIDE SEQUENCE [LARGE SCALE GENOMIC DNA]</scope>
    <source>
        <strain evidence="1">YM2019G1</strain>
    </source>
</reference>
<evidence type="ECO:0000313" key="2">
    <source>
        <dbReference type="Proteomes" id="UP000436088"/>
    </source>
</evidence>
<accession>A0A6A3AB44</accession>
<dbReference type="EMBL" id="VEPZ02001029">
    <property type="protein sequence ID" value="KAE8700385.1"/>
    <property type="molecule type" value="Genomic_DNA"/>
</dbReference>
<protein>
    <submittedName>
        <fullName evidence="1">Uncharacterized protein</fullName>
    </submittedName>
</protein>
<name>A0A6A3AB44_HIBSY</name>
<dbReference type="Proteomes" id="UP000436088">
    <property type="component" value="Unassembled WGS sequence"/>
</dbReference>
<proteinExistence type="predicted"/>
<comment type="caution">
    <text evidence="1">The sequence shown here is derived from an EMBL/GenBank/DDBJ whole genome shotgun (WGS) entry which is preliminary data.</text>
</comment>
<gene>
    <name evidence="1" type="ORF">F3Y22_tig00110557pilonHSYRG00303</name>
</gene>
<dbReference type="AlphaFoldDB" id="A0A6A3AB44"/>
<evidence type="ECO:0000313" key="1">
    <source>
        <dbReference type="EMBL" id="KAE8700385.1"/>
    </source>
</evidence>
<keyword evidence="2" id="KW-1185">Reference proteome</keyword>
<sequence length="137" mass="15120">MEDHERSHGIRTHEGMKKVMAAAAAEGSQFDARQSPSWFVVTIQCLLPMEIWTKIQGTLSCGNFDLGPLVCLSPPISWLVESMFLQVSLVINYDLPTQPDQRIGPSGRFGFAFCSPPSAGQDAYYRFCGSNDCINLS</sequence>